<gene>
    <name evidence="3" type="primary">FAM47C</name>
</gene>
<dbReference type="PANTHER" id="PTHR47415">
    <property type="entry name" value="PROTEIN FAM47B"/>
    <property type="match status" value="1"/>
</dbReference>
<feature type="compositionally biased region" description="Basic and acidic residues" evidence="2">
    <location>
        <begin position="343"/>
        <end position="359"/>
    </location>
</feature>
<evidence type="ECO:0000256" key="2">
    <source>
        <dbReference type="SAM" id="MobiDB-lite"/>
    </source>
</evidence>
<dbReference type="PANTHER" id="PTHR47415:SF2">
    <property type="entry name" value="PROTEIN FAM47C-RELATED"/>
    <property type="match status" value="1"/>
</dbReference>
<dbReference type="InterPro" id="IPR032743">
    <property type="entry name" value="FAM47"/>
</dbReference>
<feature type="region of interest" description="Disordered" evidence="2">
    <location>
        <begin position="288"/>
        <end position="428"/>
    </location>
</feature>
<dbReference type="GeneTree" id="ENSGT00940000163970"/>
<dbReference type="Ensembl" id="ENSMNET00000035858.1">
    <property type="protein sequence ID" value="ENSMNEP00000011669.1"/>
    <property type="gene ID" value="ENSMNEG00000030174.1"/>
</dbReference>
<reference evidence="3" key="2">
    <citation type="submission" date="2025-09" db="UniProtKB">
        <authorList>
            <consortium name="Ensembl"/>
        </authorList>
    </citation>
    <scope>IDENTIFICATION</scope>
</reference>
<evidence type="ECO:0000256" key="1">
    <source>
        <dbReference type="ARBA" id="ARBA00005277"/>
    </source>
</evidence>
<feature type="region of interest" description="Disordered" evidence="2">
    <location>
        <begin position="730"/>
        <end position="763"/>
    </location>
</feature>
<evidence type="ECO:0000313" key="4">
    <source>
        <dbReference type="Proteomes" id="UP000233120"/>
    </source>
</evidence>
<organism evidence="3 4">
    <name type="scientific">Macaca nemestrina</name>
    <name type="common">Pig-tailed macaque</name>
    <dbReference type="NCBI Taxonomy" id="9545"/>
    <lineage>
        <taxon>Eukaryota</taxon>
        <taxon>Metazoa</taxon>
        <taxon>Chordata</taxon>
        <taxon>Craniata</taxon>
        <taxon>Vertebrata</taxon>
        <taxon>Euteleostomi</taxon>
        <taxon>Mammalia</taxon>
        <taxon>Eutheria</taxon>
        <taxon>Euarchontoglires</taxon>
        <taxon>Primates</taxon>
        <taxon>Haplorrhini</taxon>
        <taxon>Catarrhini</taxon>
        <taxon>Cercopithecidae</taxon>
        <taxon>Cercopithecinae</taxon>
        <taxon>Macaca</taxon>
    </lineage>
</organism>
<feature type="compositionally biased region" description="Pro residues" evidence="2">
    <location>
        <begin position="360"/>
        <end position="370"/>
    </location>
</feature>
<keyword evidence="4" id="KW-1185">Reference proteome</keyword>
<dbReference type="Pfam" id="PF14642">
    <property type="entry name" value="FAM47"/>
    <property type="match status" value="7"/>
</dbReference>
<feature type="region of interest" description="Disordered" evidence="2">
    <location>
        <begin position="590"/>
        <end position="712"/>
    </location>
</feature>
<protein>
    <submittedName>
        <fullName evidence="3">Family with sequence similarity 47 member C</fullName>
    </submittedName>
</protein>
<dbReference type="AlphaFoldDB" id="A0A2K6BJP3"/>
<reference evidence="3" key="1">
    <citation type="submission" date="2025-08" db="UniProtKB">
        <authorList>
            <consortium name="Ensembl"/>
        </authorList>
    </citation>
    <scope>IDENTIFICATION</scope>
</reference>
<dbReference type="Proteomes" id="UP000233120">
    <property type="component" value="Unassembled WGS sequence"/>
</dbReference>
<feature type="region of interest" description="Disordered" evidence="2">
    <location>
        <begin position="1"/>
        <end position="23"/>
    </location>
</feature>
<sequence length="1003" mass="111372">MGDQGPQDRPRSPGMDSKPWYCDKQPSKCFAKRKHRRLRFPPMDPRNRVFVTQGMDDFRYGCPSPEDTLVCRCDEFLLLKISLRGPQADPKSRKKKLRKKAALFSKLSRAKPARKTFEEGVEAQLTAKPPLAMNYNLGEDMPPDLLLQVLKPLDPERKLEDACACEGQGTTTDEPMEPGKYPCREFSPRPPETRVSCLHPEPPKSPVSSLCPEPPETGVSHLRPEPPETQVSSLHLEPPKTGVSSLLPEPPETQVFSLHLEPPKTGVSNLLPEPPETGVCHLCPEPPKTSVSRLHPEPPVTGVPDLCPEPPKTGVSHGPEPPETGVSHLHPEPPKTRVSSLHPEPRETGVSHLRPEPPKTRVPPLCPEPPENGASLLSPEPAKTRVSNLRPEPPETGASHLRPEPPKTRVSHVRLRPEPPKIGFPVSAQSLPRLETRVSSLPFPKLAASQDSVSVSPPRLGVPSPPEPPETGASRLCPEPPKTRVSRLRPEPPETGVSHLRLEPPETCVSHLRLEPPDTGVSHLCPEPPKIRTPMYSLRLEPPENGVSHPCPESPKTRVSSLHPEPLETGVSHLCPEPLEICVSHLRPESTETGVSHLCPEPPKTPVSSLRPEPPKTGASHLRPEPPKTQVSSVRPEPPETRVSHLRPEPPETGVSYLRPEPPKTPVSSLRPEPPETGVSHLCPESPETHVSHLCPEPPETGVSHLSPKTPNTRRVSSFLLQSRVSHLPLVPPKTPRVSKLRPEPPKTRRVSSFRPEPPRTRRVSSLRLEPLKTRRVSSLCPETTKTGVSHLKELFQEDTPNTTECVSDSLQHRYTSRKLRDFKWAGDLGVDEESISSLFDFTPECKADYQDQKIKTVNECSSGLKCSMELDDMDEVKFFSQKKDLDGKIHTASNSYSAEHVNMGYGAWYLKPKLGQKLRSDEPLIDPKLLLEKPDEPDILDGLYGPIAFKDFILSKGYEMPGIIQRLFARNGWTYDSVKTPIQRAMQVYKYKEDVTDASEED</sequence>
<feature type="compositionally biased region" description="Pro residues" evidence="2">
    <location>
        <begin position="297"/>
        <end position="311"/>
    </location>
</feature>
<feature type="region of interest" description="Disordered" evidence="2">
    <location>
        <begin position="447"/>
        <end position="504"/>
    </location>
</feature>
<accession>A0A2K6BJP3</accession>
<comment type="similarity">
    <text evidence="1">Belongs to the FAM47 family.</text>
</comment>
<proteinExistence type="inferred from homology"/>
<feature type="region of interest" description="Disordered" evidence="2">
    <location>
        <begin position="194"/>
        <end position="250"/>
    </location>
</feature>
<evidence type="ECO:0000313" key="3">
    <source>
        <dbReference type="Ensembl" id="ENSMNEP00000011669.1"/>
    </source>
</evidence>
<dbReference type="OMA" id="FTPECKA"/>
<feature type="compositionally biased region" description="Basic and acidic residues" evidence="2">
    <location>
        <begin position="1"/>
        <end position="11"/>
    </location>
</feature>
<feature type="compositionally biased region" description="Basic and acidic residues" evidence="2">
    <location>
        <begin position="637"/>
        <end position="650"/>
    </location>
</feature>
<feature type="region of interest" description="Disordered" evidence="2">
    <location>
        <begin position="510"/>
        <end position="529"/>
    </location>
</feature>
<name>A0A2K6BJP3_MACNE</name>
<feature type="region of interest" description="Disordered" evidence="2">
    <location>
        <begin position="539"/>
        <end position="564"/>
    </location>
</feature>